<organism evidence="11 12">
    <name type="scientific">Shewanella canadensis</name>
    <dbReference type="NCBI Taxonomy" id="271096"/>
    <lineage>
        <taxon>Bacteria</taxon>
        <taxon>Pseudomonadati</taxon>
        <taxon>Pseudomonadota</taxon>
        <taxon>Gammaproteobacteria</taxon>
        <taxon>Alteromonadales</taxon>
        <taxon>Shewanellaceae</taxon>
        <taxon>Shewanella</taxon>
    </lineage>
</organism>
<keyword evidence="8" id="KW-0902">Two-component regulatory system</keyword>
<evidence type="ECO:0000256" key="5">
    <source>
        <dbReference type="ARBA" id="ARBA00022741"/>
    </source>
</evidence>
<sequence>MPAVLFIIVMLISNAALAHSDEEASLLNTDMRLPERHLRVGVLANHGVMQGKLRWQPMMDYLSERVPGANFEVVPLGFEDMSQQMLNHDIQFMITNPGQYFNLSSNFPLSWLATMKSRKHQGTTFAIGATIIVRADSDIYTLNDLRGKSIVASGPQALGGYQAAVGLLHKMGYSPEQYFGDLRFLGFPLEPIVYQVRDKTVEAAITPFCTLEEMIDSGLVKKEDFRVIHPTLPKGYDCLVSTQLYPNWSFAAAETVPTQITRAITQALYDLEPDDEAAISAKTMGWTAPVSQLKVIKLFKELQLKTPPPPLYQTVLKWMEKNKEWGGALLLLFLISTVYHLWLEYKFRQKSEFLIDTERQLQDKALQLERLQSTAILGEIGSGLAHELNQPIAAITQYSEGGMMHLNNSGRADAETYEILGKINAQSIRAGAVVHRIRGLLKRRETSDELFSLDLVMNNSLVLFSAEFKRHSVQAEISTRGTPFNLKGDEVGVSQVVANIIKNSLDAFDGSVKGNSNKDKKIYISVNYDPESVQIQLFDNGPGLQKSPQELMVSFCSTKRDGLGLGLAICKDVISHHGGQFTIQNCSELAHVPNLPWLQGCVVKIVLPKASDN</sequence>
<evidence type="ECO:0000259" key="10">
    <source>
        <dbReference type="PROSITE" id="PS50109"/>
    </source>
</evidence>
<evidence type="ECO:0000256" key="3">
    <source>
        <dbReference type="ARBA" id="ARBA00022553"/>
    </source>
</evidence>
<evidence type="ECO:0000256" key="6">
    <source>
        <dbReference type="ARBA" id="ARBA00022777"/>
    </source>
</evidence>
<evidence type="ECO:0000313" key="11">
    <source>
        <dbReference type="EMBL" id="RTR37755.1"/>
    </source>
</evidence>
<dbReference type="PANTHER" id="PTHR43065:SF10">
    <property type="entry name" value="PEROXIDE STRESS-ACTIVATED HISTIDINE KINASE MAK3"/>
    <property type="match status" value="1"/>
</dbReference>
<reference evidence="11 12" key="1">
    <citation type="submission" date="2018-12" db="EMBL/GenBank/DDBJ databases">
        <authorList>
            <person name="Yu L."/>
        </authorList>
    </citation>
    <scope>NUCLEOTIDE SEQUENCE [LARGE SCALE GENOMIC DNA]</scope>
    <source>
        <strain evidence="11 12">HAW-EB2</strain>
    </source>
</reference>
<evidence type="ECO:0000256" key="1">
    <source>
        <dbReference type="ARBA" id="ARBA00000085"/>
    </source>
</evidence>
<keyword evidence="6 11" id="KW-0418">Kinase</keyword>
<dbReference type="InterPro" id="IPR036097">
    <property type="entry name" value="HisK_dim/P_sf"/>
</dbReference>
<evidence type="ECO:0000256" key="8">
    <source>
        <dbReference type="ARBA" id="ARBA00023012"/>
    </source>
</evidence>
<keyword evidence="3" id="KW-0597">Phosphoprotein</keyword>
<dbReference type="InterPro" id="IPR003661">
    <property type="entry name" value="HisK_dim/P_dom"/>
</dbReference>
<name>A0A431WRE0_9GAMM</name>
<dbReference type="SUPFAM" id="SSF55874">
    <property type="entry name" value="ATPase domain of HSP90 chaperone/DNA topoisomerase II/histidine kinase"/>
    <property type="match status" value="1"/>
</dbReference>
<comment type="catalytic activity">
    <reaction evidence="1">
        <text>ATP + protein L-histidine = ADP + protein N-phospho-L-histidine.</text>
        <dbReference type="EC" id="2.7.13.3"/>
    </reaction>
</comment>
<dbReference type="CDD" id="cd00075">
    <property type="entry name" value="HATPase"/>
    <property type="match status" value="1"/>
</dbReference>
<dbReference type="Gene3D" id="1.10.287.130">
    <property type="match status" value="1"/>
</dbReference>
<evidence type="ECO:0000256" key="7">
    <source>
        <dbReference type="ARBA" id="ARBA00022840"/>
    </source>
</evidence>
<dbReference type="EC" id="2.7.13.3" evidence="2"/>
<dbReference type="PANTHER" id="PTHR43065">
    <property type="entry name" value="SENSOR HISTIDINE KINASE"/>
    <property type="match status" value="1"/>
</dbReference>
<dbReference type="PRINTS" id="PR00344">
    <property type="entry name" value="BCTRLSENSOR"/>
</dbReference>
<dbReference type="SUPFAM" id="SSF53850">
    <property type="entry name" value="Periplasmic binding protein-like II"/>
    <property type="match status" value="1"/>
</dbReference>
<feature type="domain" description="Histidine kinase" evidence="10">
    <location>
        <begin position="383"/>
        <end position="611"/>
    </location>
</feature>
<dbReference type="GO" id="GO:0005524">
    <property type="term" value="F:ATP binding"/>
    <property type="evidence" value="ECO:0007669"/>
    <property type="project" value="UniProtKB-KW"/>
</dbReference>
<dbReference type="SUPFAM" id="SSF47384">
    <property type="entry name" value="Homodimeric domain of signal transducing histidine kinase"/>
    <property type="match status" value="1"/>
</dbReference>
<dbReference type="Gene3D" id="3.30.565.10">
    <property type="entry name" value="Histidine kinase-like ATPase, C-terminal domain"/>
    <property type="match status" value="1"/>
</dbReference>
<keyword evidence="12" id="KW-1185">Reference proteome</keyword>
<dbReference type="InterPro" id="IPR005467">
    <property type="entry name" value="His_kinase_dom"/>
</dbReference>
<dbReference type="Proteomes" id="UP000267448">
    <property type="component" value="Unassembled WGS sequence"/>
</dbReference>
<dbReference type="Pfam" id="PF02518">
    <property type="entry name" value="HATPase_c"/>
    <property type="match status" value="1"/>
</dbReference>
<dbReference type="PROSITE" id="PS50109">
    <property type="entry name" value="HIS_KIN"/>
    <property type="match status" value="1"/>
</dbReference>
<dbReference type="RefSeq" id="WP_126521453.1">
    <property type="nucleotide sequence ID" value="NZ_RXNU01000010.1"/>
</dbReference>
<proteinExistence type="predicted"/>
<keyword evidence="5" id="KW-0547">Nucleotide-binding</keyword>
<evidence type="ECO:0000256" key="4">
    <source>
        <dbReference type="ARBA" id="ARBA00022679"/>
    </source>
</evidence>
<dbReference type="InterPro" id="IPR004358">
    <property type="entry name" value="Sig_transdc_His_kin-like_C"/>
</dbReference>
<dbReference type="AlphaFoldDB" id="A0A431WRE0"/>
<evidence type="ECO:0000313" key="12">
    <source>
        <dbReference type="Proteomes" id="UP000267448"/>
    </source>
</evidence>
<feature type="signal peptide" evidence="9">
    <location>
        <begin position="1"/>
        <end position="18"/>
    </location>
</feature>
<dbReference type="Gene3D" id="3.40.190.10">
    <property type="entry name" value="Periplasmic binding protein-like II"/>
    <property type="match status" value="2"/>
</dbReference>
<gene>
    <name evidence="11" type="ORF">EKG38_17195</name>
</gene>
<evidence type="ECO:0000256" key="9">
    <source>
        <dbReference type="SAM" id="SignalP"/>
    </source>
</evidence>
<keyword evidence="9" id="KW-0732">Signal</keyword>
<dbReference type="SMART" id="SM00387">
    <property type="entry name" value="HATPase_c"/>
    <property type="match status" value="1"/>
</dbReference>
<dbReference type="GO" id="GO:0000155">
    <property type="term" value="F:phosphorelay sensor kinase activity"/>
    <property type="evidence" value="ECO:0007669"/>
    <property type="project" value="InterPro"/>
</dbReference>
<keyword evidence="4" id="KW-0808">Transferase</keyword>
<dbReference type="InterPro" id="IPR003594">
    <property type="entry name" value="HATPase_dom"/>
</dbReference>
<dbReference type="InterPro" id="IPR036890">
    <property type="entry name" value="HATPase_C_sf"/>
</dbReference>
<comment type="caution">
    <text evidence="11">The sequence shown here is derived from an EMBL/GenBank/DDBJ whole genome shotgun (WGS) entry which is preliminary data.</text>
</comment>
<dbReference type="CDD" id="cd00082">
    <property type="entry name" value="HisKA"/>
    <property type="match status" value="1"/>
</dbReference>
<protein>
    <recommendedName>
        <fullName evidence="2">histidine kinase</fullName>
        <ecNumber evidence="2">2.7.13.3</ecNumber>
    </recommendedName>
</protein>
<evidence type="ECO:0000256" key="2">
    <source>
        <dbReference type="ARBA" id="ARBA00012438"/>
    </source>
</evidence>
<feature type="chain" id="PRO_5019224977" description="histidine kinase" evidence="9">
    <location>
        <begin position="19"/>
        <end position="613"/>
    </location>
</feature>
<dbReference type="Pfam" id="PF12974">
    <property type="entry name" value="Phosphonate-bd"/>
    <property type="match status" value="1"/>
</dbReference>
<accession>A0A431WRE0</accession>
<dbReference type="EMBL" id="RXNU01000010">
    <property type="protein sequence ID" value="RTR37755.1"/>
    <property type="molecule type" value="Genomic_DNA"/>
</dbReference>
<keyword evidence="7" id="KW-0067">ATP-binding</keyword>
<dbReference type="OrthoDB" id="1931120at2"/>